<organism evidence="4 5">
    <name type="scientific">Candidatus Polarisedimenticola svalbardensis</name>
    <dbReference type="NCBI Taxonomy" id="2886004"/>
    <lineage>
        <taxon>Bacteria</taxon>
        <taxon>Pseudomonadati</taxon>
        <taxon>Acidobacteriota</taxon>
        <taxon>Candidatus Polarisedimenticolia</taxon>
        <taxon>Candidatus Polarisedimenticolales</taxon>
        <taxon>Candidatus Polarisedimenticolaceae</taxon>
        <taxon>Candidatus Polarisedimenticola</taxon>
    </lineage>
</organism>
<dbReference type="Gene3D" id="1.25.40.10">
    <property type="entry name" value="Tetratricopeptide repeat domain"/>
    <property type="match status" value="2"/>
</dbReference>
<evidence type="ECO:0000313" key="4">
    <source>
        <dbReference type="EMBL" id="MBD3868521.1"/>
    </source>
</evidence>
<reference evidence="4 5" key="1">
    <citation type="submission" date="2020-08" db="EMBL/GenBank/DDBJ databases">
        <title>Acidobacteriota in marine sediments use diverse sulfur dissimilation pathways.</title>
        <authorList>
            <person name="Wasmund K."/>
        </authorList>
    </citation>
    <scope>NUCLEOTIDE SEQUENCE [LARGE SCALE GENOMIC DNA]</scope>
    <source>
        <strain evidence="4">MAG AM4</strain>
    </source>
</reference>
<dbReference type="Pfam" id="PF14559">
    <property type="entry name" value="TPR_19"/>
    <property type="match status" value="1"/>
</dbReference>
<dbReference type="SUPFAM" id="SSF48452">
    <property type="entry name" value="TPR-like"/>
    <property type="match status" value="1"/>
</dbReference>
<dbReference type="EMBL" id="JACXWD010000034">
    <property type="protein sequence ID" value="MBD3868521.1"/>
    <property type="molecule type" value="Genomic_DNA"/>
</dbReference>
<accession>A0A8J7C2V1</accession>
<proteinExistence type="predicted"/>
<dbReference type="Proteomes" id="UP000648239">
    <property type="component" value="Unassembled WGS sequence"/>
</dbReference>
<dbReference type="InterPro" id="IPR051012">
    <property type="entry name" value="CellSynth/LPSAsmb/PSIAsmb"/>
</dbReference>
<name>A0A8J7C2V1_9BACT</name>
<feature type="repeat" description="TPR" evidence="3">
    <location>
        <begin position="385"/>
        <end position="418"/>
    </location>
</feature>
<evidence type="ECO:0000256" key="3">
    <source>
        <dbReference type="PROSITE-ProRule" id="PRU00339"/>
    </source>
</evidence>
<gene>
    <name evidence="4" type="ORF">IFK94_10400</name>
</gene>
<evidence type="ECO:0000313" key="5">
    <source>
        <dbReference type="Proteomes" id="UP000648239"/>
    </source>
</evidence>
<dbReference type="SMART" id="SM00028">
    <property type="entry name" value="TPR"/>
    <property type="match status" value="5"/>
</dbReference>
<dbReference type="AlphaFoldDB" id="A0A8J7C2V1"/>
<dbReference type="InterPro" id="IPR011990">
    <property type="entry name" value="TPR-like_helical_dom_sf"/>
</dbReference>
<keyword evidence="2 3" id="KW-0802">TPR repeat</keyword>
<dbReference type="PROSITE" id="PS51257">
    <property type="entry name" value="PROKAR_LIPOPROTEIN"/>
    <property type="match status" value="1"/>
</dbReference>
<dbReference type="PANTHER" id="PTHR45586:SF1">
    <property type="entry name" value="LIPOPOLYSACCHARIDE ASSEMBLY PROTEIN B"/>
    <property type="match status" value="1"/>
</dbReference>
<sequence length="537" mass="58995">MRLFSRLLPVLVLLLGGCSEPLPTVGGKVVGDSGEVGVDSIRAVRLFENHSTALIEWRRAGVRDRVLVHLDGHSDLDWLPDITVSRIAAARPDELPALELHPYTMDGTALSRFGIWNFIYPAARMGIVRELVWVVPDGSLGDAESVVRMAREILVGKLEMVSVDEALSLRPVGRAIQGEILGVPILVCEIGDLPAIHEPVLLDVDLDYFTTGSAISQEVTAEPWITPRAVLDVLQKKQIRTDLVTLSYSTIGGFLPPGSRWIGPALVRGLRNPRADLPDGDRARMEAQEAMEAGHDGRAAELFSEWTRVEPESACAWFSYAAALQNAGRQDEAVAARRQAVALDPILAHEALFSADRLWFNRQYGAALAEYERYLDRLPVGPFTAYALRRQGGCLMRLNRDAEAMTIYRRMLELAPDHGDSLLDLAILLRESGDLPGALELLRQAREVLPDRSNYARALGTTYLMNGEVQPAIAELSAAAEQKPTSVIIRRNLAIALIQDNRPAEAADQIRIALLLEPGNPAIRQIARQLQRAGVQP</sequence>
<comment type="caution">
    <text evidence="4">The sequence shown here is derived from an EMBL/GenBank/DDBJ whole genome shotgun (WGS) entry which is preliminary data.</text>
</comment>
<protein>
    <submittedName>
        <fullName evidence="4">UPF0489 family protein</fullName>
    </submittedName>
</protein>
<evidence type="ECO:0000256" key="1">
    <source>
        <dbReference type="ARBA" id="ARBA00022737"/>
    </source>
</evidence>
<dbReference type="Pfam" id="PF13432">
    <property type="entry name" value="TPR_16"/>
    <property type="match status" value="1"/>
</dbReference>
<dbReference type="InterPro" id="IPR019734">
    <property type="entry name" value="TPR_rpt"/>
</dbReference>
<keyword evidence="1" id="KW-0677">Repeat</keyword>
<evidence type="ECO:0000256" key="2">
    <source>
        <dbReference type="ARBA" id="ARBA00022803"/>
    </source>
</evidence>
<dbReference type="PROSITE" id="PS50005">
    <property type="entry name" value="TPR"/>
    <property type="match status" value="1"/>
</dbReference>
<dbReference type="PANTHER" id="PTHR45586">
    <property type="entry name" value="TPR REPEAT-CONTAINING PROTEIN PA4667"/>
    <property type="match status" value="1"/>
</dbReference>